<evidence type="ECO:0000313" key="4">
    <source>
        <dbReference type="Proteomes" id="UP000320300"/>
    </source>
</evidence>
<name>A0A521FLI2_9SPHI</name>
<dbReference type="RefSeq" id="WP_142530507.1">
    <property type="nucleotide sequence ID" value="NZ_CBCSJO010000012.1"/>
</dbReference>
<dbReference type="Proteomes" id="UP000320300">
    <property type="component" value="Unassembled WGS sequence"/>
</dbReference>
<evidence type="ECO:0000259" key="2">
    <source>
        <dbReference type="Pfam" id="PF13924"/>
    </source>
</evidence>
<dbReference type="Pfam" id="PF13924">
    <property type="entry name" value="Lipocalin_5"/>
    <property type="match status" value="1"/>
</dbReference>
<accession>A0A521FLI2</accession>
<dbReference type="InterPro" id="IPR024311">
    <property type="entry name" value="Lipocalin-like"/>
</dbReference>
<feature type="signal peptide" evidence="1">
    <location>
        <begin position="1"/>
        <end position="18"/>
    </location>
</feature>
<dbReference type="AlphaFoldDB" id="A0A521FLI2"/>
<keyword evidence="1" id="KW-0732">Signal</keyword>
<evidence type="ECO:0000313" key="3">
    <source>
        <dbReference type="EMBL" id="SMO96440.1"/>
    </source>
</evidence>
<dbReference type="EMBL" id="FXTN01000013">
    <property type="protein sequence ID" value="SMO96440.1"/>
    <property type="molecule type" value="Genomic_DNA"/>
</dbReference>
<sequence length="172" mass="19356">MKRLVLLSLLCCTLYSHAQSSVNAHQAKVPQWITGTWTLVSVENSYPNGDKVYPYGAHPKGMLIFDVSGNYTLQIYKDERISVASGDKNKATPEENIALVQGSNAHFGKYAIDGPHQLITFLIAYASFPNWDSQIQKRSYSYRNNQLKYVVTNTTQGGQSVTAEVTWEHYYP</sequence>
<feature type="chain" id="PRO_5021974340" evidence="1">
    <location>
        <begin position="19"/>
        <end position="172"/>
    </location>
</feature>
<reference evidence="3 4" key="1">
    <citation type="submission" date="2017-05" db="EMBL/GenBank/DDBJ databases">
        <authorList>
            <person name="Varghese N."/>
            <person name="Submissions S."/>
        </authorList>
    </citation>
    <scope>NUCLEOTIDE SEQUENCE [LARGE SCALE GENOMIC DNA]</scope>
    <source>
        <strain evidence="3 4">DSM 19036</strain>
    </source>
</reference>
<proteinExistence type="predicted"/>
<keyword evidence="4" id="KW-1185">Reference proteome</keyword>
<organism evidence="3 4">
    <name type="scientific">Pedobacter westerhofensis</name>
    <dbReference type="NCBI Taxonomy" id="425512"/>
    <lineage>
        <taxon>Bacteria</taxon>
        <taxon>Pseudomonadati</taxon>
        <taxon>Bacteroidota</taxon>
        <taxon>Sphingobacteriia</taxon>
        <taxon>Sphingobacteriales</taxon>
        <taxon>Sphingobacteriaceae</taxon>
        <taxon>Pedobacter</taxon>
    </lineage>
</organism>
<evidence type="ECO:0000256" key="1">
    <source>
        <dbReference type="SAM" id="SignalP"/>
    </source>
</evidence>
<feature type="domain" description="Lipocalin-like" evidence="2">
    <location>
        <begin position="35"/>
        <end position="168"/>
    </location>
</feature>
<protein>
    <submittedName>
        <fullName evidence="3">Lipocalin-like domain-containing protein</fullName>
    </submittedName>
</protein>
<dbReference type="OrthoDB" id="118834at2"/>
<gene>
    <name evidence="3" type="ORF">SAMN06265348_11376</name>
</gene>